<dbReference type="PROSITE" id="PS51219">
    <property type="entry name" value="DPCK"/>
    <property type="match status" value="1"/>
</dbReference>
<dbReference type="SUPFAM" id="SSF52540">
    <property type="entry name" value="P-loop containing nucleoside triphosphate hydrolases"/>
    <property type="match status" value="1"/>
</dbReference>
<dbReference type="NCBIfam" id="TIGR00152">
    <property type="entry name" value="dephospho-CoA kinase"/>
    <property type="match status" value="1"/>
</dbReference>
<evidence type="ECO:0000256" key="3">
    <source>
        <dbReference type="HAMAP-Rule" id="MF_00376"/>
    </source>
</evidence>
<dbReference type="EMBL" id="QFWG01000001">
    <property type="protein sequence ID" value="PWI28606.1"/>
    <property type="molecule type" value="Genomic_DNA"/>
</dbReference>
<comment type="catalytic activity">
    <reaction evidence="3">
        <text>3'-dephospho-CoA + ATP = ADP + CoA + H(+)</text>
        <dbReference type="Rhea" id="RHEA:18245"/>
        <dbReference type="ChEBI" id="CHEBI:15378"/>
        <dbReference type="ChEBI" id="CHEBI:30616"/>
        <dbReference type="ChEBI" id="CHEBI:57287"/>
        <dbReference type="ChEBI" id="CHEBI:57328"/>
        <dbReference type="ChEBI" id="CHEBI:456216"/>
        <dbReference type="EC" id="2.7.1.24"/>
    </reaction>
</comment>
<dbReference type="InterPro" id="IPR001977">
    <property type="entry name" value="Depp_CoAkinase"/>
</dbReference>
<keyword evidence="3 6" id="KW-0418">Kinase</keyword>
<evidence type="ECO:0000313" key="6">
    <source>
        <dbReference type="EMBL" id="PWI28606.1"/>
    </source>
</evidence>
<feature type="binding site" evidence="3">
    <location>
        <begin position="37"/>
        <end position="42"/>
    </location>
    <ligand>
        <name>ATP</name>
        <dbReference type="ChEBI" id="CHEBI:30616"/>
    </ligand>
</feature>
<dbReference type="EC" id="2.7.1.24" evidence="3 4"/>
<comment type="function">
    <text evidence="3">Catalyzes the phosphorylation of the 3'-hydroxyl group of dephosphocoenzyme A to form coenzyme A.</text>
</comment>
<keyword evidence="3" id="KW-0963">Cytoplasm</keyword>
<comment type="subcellular location">
    <subcellularLocation>
        <location evidence="3">Cytoplasm</location>
    </subcellularLocation>
</comment>
<evidence type="ECO:0000256" key="4">
    <source>
        <dbReference type="NCBIfam" id="TIGR00152"/>
    </source>
</evidence>
<evidence type="ECO:0000256" key="1">
    <source>
        <dbReference type="ARBA" id="ARBA00022741"/>
    </source>
</evidence>
<sequence>MKDPASGTQPAGLSTHGGNVTDQPSNNPRIGLTGGIAAGKSTVARRLAEEHGALIIDADAIVRKLQEPGGRGLAAIVAEFGNDMLTADGTLDRARLGALVFNDEGARARLNAIIHPMVREEAQRIADSATPGQLIIEDIPLLVESGQAGRFDHVMVVEAPLMERVRRMVEDRGMHEDDAHARIKAQATDEQRREVATHVLVNHGSVDELHQAVDAAVATILAVPRDADSGRGTD</sequence>
<comment type="pathway">
    <text evidence="3">Cofactor biosynthesis; coenzyme A biosynthesis; CoA from (R)-pantothenate: step 5/5.</text>
</comment>
<comment type="similarity">
    <text evidence="3">Belongs to the CoaE family.</text>
</comment>
<gene>
    <name evidence="3" type="primary">coaE</name>
    <name evidence="6" type="ORF">CAY35_00600</name>
</gene>
<keyword evidence="3" id="KW-0173">Coenzyme A biosynthesis</keyword>
<dbReference type="Gene3D" id="3.40.50.300">
    <property type="entry name" value="P-loop containing nucleotide triphosphate hydrolases"/>
    <property type="match status" value="1"/>
</dbReference>
<evidence type="ECO:0000313" key="7">
    <source>
        <dbReference type="Proteomes" id="UP000245514"/>
    </source>
</evidence>
<dbReference type="NCBIfam" id="NF002879">
    <property type="entry name" value="PRK03333.1"/>
    <property type="match status" value="1"/>
</dbReference>
<dbReference type="CDD" id="cd02022">
    <property type="entry name" value="DPCK"/>
    <property type="match status" value="1"/>
</dbReference>
<organism evidence="6 7">
    <name type="scientific">Pseudoglutamicibacter cumminsii</name>
    <dbReference type="NCBI Taxonomy" id="156979"/>
    <lineage>
        <taxon>Bacteria</taxon>
        <taxon>Bacillati</taxon>
        <taxon>Actinomycetota</taxon>
        <taxon>Actinomycetes</taxon>
        <taxon>Micrococcales</taxon>
        <taxon>Micrococcaceae</taxon>
        <taxon>Pseudoglutamicibacter</taxon>
    </lineage>
</organism>
<accession>A0ABX5L6W3</accession>
<keyword evidence="2 3" id="KW-0067">ATP-binding</keyword>
<dbReference type="PANTHER" id="PTHR10695:SF46">
    <property type="entry name" value="BIFUNCTIONAL COENZYME A SYNTHASE-RELATED"/>
    <property type="match status" value="1"/>
</dbReference>
<reference evidence="6 7" key="1">
    <citation type="submission" date="2018-05" db="EMBL/GenBank/DDBJ databases">
        <title>Draft Genome Sequence of Arthrobacter cumminsii IME1328, Isolated from a Patient Who Suffered from Foot Ulcers in China.</title>
        <authorList>
            <person name="Li M."/>
            <person name="Jiang Z."/>
            <person name="Sun Q."/>
            <person name="Tong Y."/>
        </authorList>
    </citation>
    <scope>NUCLEOTIDE SEQUENCE [LARGE SCALE GENOMIC DNA]</scope>
    <source>
        <strain evidence="6 7">IME1328</strain>
    </source>
</reference>
<evidence type="ECO:0000256" key="2">
    <source>
        <dbReference type="ARBA" id="ARBA00022840"/>
    </source>
</evidence>
<dbReference type="PANTHER" id="PTHR10695">
    <property type="entry name" value="DEPHOSPHO-COA KINASE-RELATED"/>
    <property type="match status" value="1"/>
</dbReference>
<dbReference type="GO" id="GO:0016301">
    <property type="term" value="F:kinase activity"/>
    <property type="evidence" value="ECO:0007669"/>
    <property type="project" value="UniProtKB-KW"/>
</dbReference>
<dbReference type="Proteomes" id="UP000245514">
    <property type="component" value="Unassembled WGS sequence"/>
</dbReference>
<keyword evidence="7" id="KW-1185">Reference proteome</keyword>
<name>A0ABX5L6W3_9MICC</name>
<feature type="compositionally biased region" description="Polar residues" evidence="5">
    <location>
        <begin position="1"/>
        <end position="28"/>
    </location>
</feature>
<protein>
    <recommendedName>
        <fullName evidence="3 4">Dephospho-CoA kinase</fullName>
        <ecNumber evidence="3 4">2.7.1.24</ecNumber>
    </recommendedName>
    <alternativeName>
        <fullName evidence="3">Dephosphocoenzyme A kinase</fullName>
    </alternativeName>
</protein>
<dbReference type="HAMAP" id="MF_00376">
    <property type="entry name" value="Dephospho_CoA_kinase"/>
    <property type="match status" value="1"/>
</dbReference>
<proteinExistence type="inferred from homology"/>
<comment type="caution">
    <text evidence="6">The sequence shown here is derived from an EMBL/GenBank/DDBJ whole genome shotgun (WGS) entry which is preliminary data.</text>
</comment>
<feature type="region of interest" description="Disordered" evidence="5">
    <location>
        <begin position="1"/>
        <end position="31"/>
    </location>
</feature>
<evidence type="ECO:0000256" key="5">
    <source>
        <dbReference type="SAM" id="MobiDB-lite"/>
    </source>
</evidence>
<dbReference type="Pfam" id="PF01121">
    <property type="entry name" value="CoaE"/>
    <property type="match status" value="1"/>
</dbReference>
<dbReference type="InterPro" id="IPR027417">
    <property type="entry name" value="P-loop_NTPase"/>
</dbReference>
<keyword evidence="3" id="KW-0808">Transferase</keyword>
<keyword evidence="1 3" id="KW-0547">Nucleotide-binding</keyword>